<evidence type="ECO:0008006" key="7">
    <source>
        <dbReference type="Google" id="ProtNLM"/>
    </source>
</evidence>
<organism evidence="5 6">
    <name type="scientific">Ogataea polymorpha</name>
    <dbReference type="NCBI Taxonomy" id="460523"/>
    <lineage>
        <taxon>Eukaryota</taxon>
        <taxon>Fungi</taxon>
        <taxon>Dikarya</taxon>
        <taxon>Ascomycota</taxon>
        <taxon>Saccharomycotina</taxon>
        <taxon>Pichiomycetes</taxon>
        <taxon>Pichiales</taxon>
        <taxon>Pichiaceae</taxon>
        <taxon>Ogataea</taxon>
    </lineage>
</organism>
<evidence type="ECO:0000256" key="1">
    <source>
        <dbReference type="ARBA" id="ARBA00006242"/>
    </source>
</evidence>
<dbReference type="CDD" id="cd01425">
    <property type="entry name" value="RPS2"/>
    <property type="match status" value="1"/>
</dbReference>
<evidence type="ECO:0000313" key="5">
    <source>
        <dbReference type="EMBL" id="KAH3678011.1"/>
    </source>
</evidence>
<evidence type="ECO:0000313" key="6">
    <source>
        <dbReference type="Proteomes" id="UP000788993"/>
    </source>
</evidence>
<dbReference type="GO" id="GO:0005763">
    <property type="term" value="C:mitochondrial small ribosomal subunit"/>
    <property type="evidence" value="ECO:0007669"/>
    <property type="project" value="TreeGrafter"/>
</dbReference>
<evidence type="ECO:0000256" key="2">
    <source>
        <dbReference type="ARBA" id="ARBA00022980"/>
    </source>
</evidence>
<dbReference type="Pfam" id="PF00318">
    <property type="entry name" value="Ribosomal_S2"/>
    <property type="match status" value="1"/>
</dbReference>
<accession>A0A9P8PTI9</accession>
<gene>
    <name evidence="5" type="ORF">OGATHE_000666</name>
</gene>
<dbReference type="InterPro" id="IPR023591">
    <property type="entry name" value="Ribosomal_uS2_flav_dom_sf"/>
</dbReference>
<reference evidence="5" key="1">
    <citation type="journal article" date="2021" name="Open Biol.">
        <title>Shared evolutionary footprints suggest mitochondrial oxidative damage underlies multiple complex I losses in fungi.</title>
        <authorList>
            <person name="Schikora-Tamarit M.A."/>
            <person name="Marcet-Houben M."/>
            <person name="Nosek J."/>
            <person name="Gabaldon T."/>
        </authorList>
    </citation>
    <scope>NUCLEOTIDE SEQUENCE</scope>
    <source>
        <strain evidence="5">NCAIM Y.01608</strain>
    </source>
</reference>
<sequence length="382" mass="42188">MSVHFRRLLSTTVARRNSAVKSTAPVEAGEVAADNLGPNVIKDLKHMSRADVEELLNSTPLPTLNRDELAVRKFRELFKAFLGRSQHDEFASPRSMIAEYPNLVPTPQRDPYSEPELVVRQKYHDKVLGELGAEVKGVYRPHELITNPPSANQVTVQKLLAAGAHLGHFTKLWKHSTQPYIYGVYNDLHIIDLEQTVTHLRRAAKVVEGVVENGGTVLFLGLREGQLRSVRAAAQRCNGVYVASKWVPGTITNSLQNAKPRVEVDMADLPSGRSLTDFEARCVLKPDLVVTLSARDSRTALGEAAQSRIPSVGIVDTDCDPALVTYAIPANDDSIRATNLICGVLAKAAERGYRTRLERVRRYKEKHGASAEQPMSQISFEA</sequence>
<dbReference type="EMBL" id="JAEUBD010000095">
    <property type="protein sequence ID" value="KAH3678011.1"/>
    <property type="molecule type" value="Genomic_DNA"/>
</dbReference>
<dbReference type="InterPro" id="IPR018130">
    <property type="entry name" value="Ribosomal_uS2_CS"/>
</dbReference>
<reference evidence="5" key="2">
    <citation type="submission" date="2021-01" db="EMBL/GenBank/DDBJ databases">
        <authorList>
            <person name="Schikora-Tamarit M.A."/>
        </authorList>
    </citation>
    <scope>NUCLEOTIDE SEQUENCE</scope>
    <source>
        <strain evidence="5">NCAIM Y.01608</strain>
    </source>
</reference>
<keyword evidence="2" id="KW-0689">Ribosomal protein</keyword>
<dbReference type="PANTHER" id="PTHR12534">
    <property type="entry name" value="30S RIBOSOMAL PROTEIN S2 PROKARYOTIC AND ORGANELLAR"/>
    <property type="match status" value="1"/>
</dbReference>
<keyword evidence="4" id="KW-0687">Ribonucleoprotein</keyword>
<dbReference type="PRINTS" id="PR00395">
    <property type="entry name" value="RIBOSOMALS2"/>
</dbReference>
<dbReference type="SUPFAM" id="SSF52313">
    <property type="entry name" value="Ribosomal protein S2"/>
    <property type="match status" value="1"/>
</dbReference>
<dbReference type="GO" id="GO:0003735">
    <property type="term" value="F:structural constituent of ribosome"/>
    <property type="evidence" value="ECO:0007669"/>
    <property type="project" value="InterPro"/>
</dbReference>
<evidence type="ECO:0000256" key="4">
    <source>
        <dbReference type="ARBA" id="ARBA00023274"/>
    </source>
</evidence>
<name>A0A9P8PTI9_9ASCO</name>
<comment type="caution">
    <text evidence="5">The sequence shown here is derived from an EMBL/GenBank/DDBJ whole genome shotgun (WGS) entry which is preliminary data.</text>
</comment>
<evidence type="ECO:0000256" key="3">
    <source>
        <dbReference type="ARBA" id="ARBA00022990"/>
    </source>
</evidence>
<dbReference type="PROSITE" id="PS00962">
    <property type="entry name" value="RIBOSOMAL_S2_1"/>
    <property type="match status" value="1"/>
</dbReference>
<dbReference type="Gene3D" id="3.40.50.10490">
    <property type="entry name" value="Glucose-6-phosphate isomerase like protein, domain 1"/>
    <property type="match status" value="1"/>
</dbReference>
<comment type="similarity">
    <text evidence="1">Belongs to the universal ribosomal protein uS2 family.</text>
</comment>
<dbReference type="NCBIfam" id="TIGR01011">
    <property type="entry name" value="rpsB_bact"/>
    <property type="match status" value="1"/>
</dbReference>
<dbReference type="InterPro" id="IPR001865">
    <property type="entry name" value="Ribosomal_uS2"/>
</dbReference>
<dbReference type="HAMAP" id="MF_00291_B">
    <property type="entry name" value="Ribosomal_uS2_B"/>
    <property type="match status" value="1"/>
</dbReference>
<dbReference type="AlphaFoldDB" id="A0A9P8PTI9"/>
<dbReference type="PANTHER" id="PTHR12534:SF0">
    <property type="entry name" value="SMALL RIBOSOMAL SUBUNIT PROTEIN US2M"/>
    <property type="match status" value="1"/>
</dbReference>
<keyword evidence="6" id="KW-1185">Reference proteome</keyword>
<keyword evidence="3" id="KW-0007">Acetylation</keyword>
<dbReference type="GO" id="GO:0006412">
    <property type="term" value="P:translation"/>
    <property type="evidence" value="ECO:0007669"/>
    <property type="project" value="InterPro"/>
</dbReference>
<dbReference type="Proteomes" id="UP000788993">
    <property type="component" value="Unassembled WGS sequence"/>
</dbReference>
<protein>
    <recommendedName>
        <fullName evidence="7">Ribosomal protein S2</fullName>
    </recommendedName>
</protein>
<proteinExistence type="inferred from homology"/>
<dbReference type="InterPro" id="IPR005706">
    <property type="entry name" value="Ribosomal_uS2_bac/mit/plastid"/>
</dbReference>